<dbReference type="AlphaFoldDB" id="A0A556VWZ6"/>
<keyword evidence="2" id="KW-1185">Reference proteome</keyword>
<sequence length="85" mass="9015">MAGWKDGARCRRSTATRLVVVGGGGVGKSALTIQFIQGFGMNGVSSLLANTSPSGCLIDFNAKHAVKVKNDLKHREKQDVLDVMV</sequence>
<gene>
    <name evidence="1" type="ORF">Baya_16951</name>
</gene>
<name>A0A556VWZ6_BAGYA</name>
<proteinExistence type="predicted"/>
<evidence type="ECO:0008006" key="3">
    <source>
        <dbReference type="Google" id="ProtNLM"/>
    </source>
</evidence>
<evidence type="ECO:0000313" key="2">
    <source>
        <dbReference type="Proteomes" id="UP000319801"/>
    </source>
</evidence>
<accession>A0A556VWZ6</accession>
<dbReference type="Gene3D" id="3.40.50.300">
    <property type="entry name" value="P-loop containing nucleotide triphosphate hydrolases"/>
    <property type="match status" value="1"/>
</dbReference>
<evidence type="ECO:0000313" key="1">
    <source>
        <dbReference type="EMBL" id="TUL27018.1"/>
    </source>
</evidence>
<dbReference type="InterPro" id="IPR027417">
    <property type="entry name" value="P-loop_NTPase"/>
</dbReference>
<dbReference type="Proteomes" id="UP000319801">
    <property type="component" value="Unassembled WGS sequence"/>
</dbReference>
<dbReference type="EMBL" id="VCAZ01000391">
    <property type="protein sequence ID" value="TUL27018.1"/>
    <property type="molecule type" value="Genomic_DNA"/>
</dbReference>
<comment type="caution">
    <text evidence="1">The sequence shown here is derived from an EMBL/GenBank/DDBJ whole genome shotgun (WGS) entry which is preliminary data.</text>
</comment>
<protein>
    <recommendedName>
        <fullName evidence="3">Small monomeric GTPase</fullName>
    </recommendedName>
</protein>
<organism evidence="1 2">
    <name type="scientific">Bagarius yarrelli</name>
    <name type="common">Goonch</name>
    <name type="synonym">Bagrus yarrelli</name>
    <dbReference type="NCBI Taxonomy" id="175774"/>
    <lineage>
        <taxon>Eukaryota</taxon>
        <taxon>Metazoa</taxon>
        <taxon>Chordata</taxon>
        <taxon>Craniata</taxon>
        <taxon>Vertebrata</taxon>
        <taxon>Euteleostomi</taxon>
        <taxon>Actinopterygii</taxon>
        <taxon>Neopterygii</taxon>
        <taxon>Teleostei</taxon>
        <taxon>Ostariophysi</taxon>
        <taxon>Siluriformes</taxon>
        <taxon>Sisoridae</taxon>
        <taxon>Sisorinae</taxon>
        <taxon>Bagarius</taxon>
    </lineage>
</organism>
<reference evidence="1 2" key="1">
    <citation type="journal article" date="2019" name="Genome Biol. Evol.">
        <title>Whole-Genome Sequencing of the Giant Devil Catfish, Bagarius yarrelli.</title>
        <authorList>
            <person name="Jiang W."/>
            <person name="Lv Y."/>
            <person name="Cheng L."/>
            <person name="Yang K."/>
            <person name="Chao B."/>
            <person name="Wang X."/>
            <person name="Li Y."/>
            <person name="Pan X."/>
            <person name="You X."/>
            <person name="Zhang Y."/>
            <person name="Yang J."/>
            <person name="Li J."/>
            <person name="Zhang X."/>
            <person name="Liu S."/>
            <person name="Sun C."/>
            <person name="Yang J."/>
            <person name="Shi Q."/>
        </authorList>
    </citation>
    <scope>NUCLEOTIDE SEQUENCE [LARGE SCALE GENOMIC DNA]</scope>
    <source>
        <strain evidence="1">JWS20170419001</strain>
        <tissue evidence="1">Muscle</tissue>
    </source>
</reference>